<dbReference type="KEGG" id="vga:BSQ33_16300"/>
<accession>A0A1Z2SJI0</accession>
<gene>
    <name evidence="1" type="ORF">BSQ33_16300</name>
</gene>
<protein>
    <submittedName>
        <fullName evidence="1">Uncharacterized protein</fullName>
    </submittedName>
</protein>
<proteinExistence type="predicted"/>
<dbReference type="AlphaFoldDB" id="A0A1Z2SJI0"/>
<evidence type="ECO:0000313" key="1">
    <source>
        <dbReference type="EMBL" id="ASA57343.1"/>
    </source>
</evidence>
<organism evidence="1 2">
    <name type="scientific">Vibrio gazogenes</name>
    <dbReference type="NCBI Taxonomy" id="687"/>
    <lineage>
        <taxon>Bacteria</taxon>
        <taxon>Pseudomonadati</taxon>
        <taxon>Pseudomonadota</taxon>
        <taxon>Gammaproteobacteria</taxon>
        <taxon>Vibrionales</taxon>
        <taxon>Vibrionaceae</taxon>
        <taxon>Vibrio</taxon>
    </lineage>
</organism>
<dbReference type="Proteomes" id="UP000196708">
    <property type="component" value="Chromosome 2"/>
</dbReference>
<reference evidence="1 2" key="1">
    <citation type="submission" date="2016-12" db="EMBL/GenBank/DDBJ databases">
        <authorList>
            <person name="Song W.-J."/>
            <person name="Kurnit D.M."/>
        </authorList>
    </citation>
    <scope>NUCLEOTIDE SEQUENCE [LARGE SCALE GENOMIC DNA]</scope>
    <source>
        <strain evidence="1 2">ATCC 43942</strain>
    </source>
</reference>
<dbReference type="RefSeq" id="WP_088134672.1">
    <property type="nucleotide sequence ID" value="NZ_CP018836.1"/>
</dbReference>
<name>A0A1Z2SJI0_VIBGA</name>
<dbReference type="EMBL" id="CP018836">
    <property type="protein sequence ID" value="ASA57343.1"/>
    <property type="molecule type" value="Genomic_DNA"/>
</dbReference>
<evidence type="ECO:0000313" key="2">
    <source>
        <dbReference type="Proteomes" id="UP000196708"/>
    </source>
</evidence>
<sequence>MVAFIQARVCEDFSVSIQDLIDSVVDFGSLQKQTHYKLSSKSVENREIPIEDFLAVVDR</sequence>
<dbReference type="OrthoDB" id="7066348at2"/>